<accession>A0ABW4JY65</accession>
<evidence type="ECO:0000256" key="1">
    <source>
        <dbReference type="SAM" id="Phobius"/>
    </source>
</evidence>
<keyword evidence="3" id="KW-0328">Glycosyltransferase</keyword>
<dbReference type="PANTHER" id="PTHR43685:SF2">
    <property type="entry name" value="GLYCOSYLTRANSFERASE 2-LIKE DOMAIN-CONTAINING PROTEIN"/>
    <property type="match status" value="1"/>
</dbReference>
<dbReference type="GO" id="GO:0016757">
    <property type="term" value="F:glycosyltransferase activity"/>
    <property type="evidence" value="ECO:0007669"/>
    <property type="project" value="UniProtKB-KW"/>
</dbReference>
<dbReference type="CDD" id="cd00761">
    <property type="entry name" value="Glyco_tranf_GTA_type"/>
    <property type="match status" value="1"/>
</dbReference>
<protein>
    <submittedName>
        <fullName evidence="3">Glycosyltransferase family 2 protein</fullName>
        <ecNumber evidence="3">2.4.-.-</ecNumber>
    </submittedName>
</protein>
<dbReference type="Pfam" id="PF00535">
    <property type="entry name" value="Glycos_transf_2"/>
    <property type="match status" value="1"/>
</dbReference>
<dbReference type="RefSeq" id="WP_149893942.1">
    <property type="nucleotide sequence ID" value="NZ_JBHUFA010000014.1"/>
</dbReference>
<reference evidence="4" key="1">
    <citation type="journal article" date="2019" name="Int. J. Syst. Evol. Microbiol.">
        <title>The Global Catalogue of Microorganisms (GCM) 10K type strain sequencing project: providing services to taxonomists for standard genome sequencing and annotation.</title>
        <authorList>
            <consortium name="The Broad Institute Genomics Platform"/>
            <consortium name="The Broad Institute Genome Sequencing Center for Infectious Disease"/>
            <person name="Wu L."/>
            <person name="Ma J."/>
        </authorList>
    </citation>
    <scope>NUCLEOTIDE SEQUENCE [LARGE SCALE GENOMIC DNA]</scope>
    <source>
        <strain evidence="4">JCM 3369</strain>
    </source>
</reference>
<evidence type="ECO:0000313" key="4">
    <source>
        <dbReference type="Proteomes" id="UP001597327"/>
    </source>
</evidence>
<feature type="transmembrane region" description="Helical" evidence="1">
    <location>
        <begin position="260"/>
        <end position="278"/>
    </location>
</feature>
<dbReference type="PANTHER" id="PTHR43685">
    <property type="entry name" value="GLYCOSYLTRANSFERASE"/>
    <property type="match status" value="1"/>
</dbReference>
<dbReference type="InterPro" id="IPR050834">
    <property type="entry name" value="Glycosyltransf_2"/>
</dbReference>
<keyword evidence="1" id="KW-0812">Transmembrane</keyword>
<dbReference type="EMBL" id="JBHUFA010000014">
    <property type="protein sequence ID" value="MFD1697119.1"/>
    <property type="molecule type" value="Genomic_DNA"/>
</dbReference>
<evidence type="ECO:0000259" key="2">
    <source>
        <dbReference type="Pfam" id="PF00535"/>
    </source>
</evidence>
<dbReference type="InterPro" id="IPR029044">
    <property type="entry name" value="Nucleotide-diphossugar_trans"/>
</dbReference>
<name>A0ABW4JY65_9HYPH</name>
<keyword evidence="3" id="KW-0808">Transferase</keyword>
<sequence length="316" mass="35410">MNDRPLKIGILVCTAGRPQMLLRCLASLAAQQVPDHVSLEVHVVENDKVPHSREAVKAFAASAPVTVHYAQEPRRGIPFARNRTLTEATGRGYDWIALIDDDEEAHPDWIARHLASLARHGGRISRGPVVPHYEQQPPEWWPGYVPETQPEGTVLTRSNTGNVVFDASLLEEPTSLRFNEVFLYGYEDLDFFERAHGLGYKIIWTPSAVVEEDVPASRVQPQRIYAWARSSAAAHVQVGILRKGYGRSFLKFSIKGLRRILAGSIGVVLFGALMWTGLPKTRRLYHRSRLKIARGTGNWLGLRSAQNGYYDVIDGR</sequence>
<keyword evidence="4" id="KW-1185">Reference proteome</keyword>
<keyword evidence="1" id="KW-0472">Membrane</keyword>
<dbReference type="Proteomes" id="UP001597327">
    <property type="component" value="Unassembled WGS sequence"/>
</dbReference>
<dbReference type="EC" id="2.4.-.-" evidence="3"/>
<gene>
    <name evidence="3" type="ORF">ACFSC7_16495</name>
</gene>
<dbReference type="InterPro" id="IPR001173">
    <property type="entry name" value="Glyco_trans_2-like"/>
</dbReference>
<dbReference type="SUPFAM" id="SSF53448">
    <property type="entry name" value="Nucleotide-diphospho-sugar transferases"/>
    <property type="match status" value="1"/>
</dbReference>
<feature type="domain" description="Glycosyltransferase 2-like" evidence="2">
    <location>
        <begin position="10"/>
        <end position="142"/>
    </location>
</feature>
<comment type="caution">
    <text evidence="3">The sequence shown here is derived from an EMBL/GenBank/DDBJ whole genome shotgun (WGS) entry which is preliminary data.</text>
</comment>
<proteinExistence type="predicted"/>
<organism evidence="3 4">
    <name type="scientific">Roseibium aestuarii</name>
    <dbReference type="NCBI Taxonomy" id="2600299"/>
    <lineage>
        <taxon>Bacteria</taxon>
        <taxon>Pseudomonadati</taxon>
        <taxon>Pseudomonadota</taxon>
        <taxon>Alphaproteobacteria</taxon>
        <taxon>Hyphomicrobiales</taxon>
        <taxon>Stappiaceae</taxon>
        <taxon>Roseibium</taxon>
    </lineage>
</organism>
<evidence type="ECO:0000313" key="3">
    <source>
        <dbReference type="EMBL" id="MFD1697119.1"/>
    </source>
</evidence>
<keyword evidence="1" id="KW-1133">Transmembrane helix</keyword>
<dbReference type="Gene3D" id="3.90.550.10">
    <property type="entry name" value="Spore Coat Polysaccharide Biosynthesis Protein SpsA, Chain A"/>
    <property type="match status" value="1"/>
</dbReference>